<keyword evidence="2" id="KW-0808">Transferase</keyword>
<evidence type="ECO:0000313" key="3">
    <source>
        <dbReference type="Proteomes" id="UP001152320"/>
    </source>
</evidence>
<dbReference type="InterPro" id="IPR005135">
    <property type="entry name" value="Endo/exonuclease/phosphatase"/>
</dbReference>
<dbReference type="InterPro" id="IPR036691">
    <property type="entry name" value="Endo/exonu/phosph_ase_sf"/>
</dbReference>
<keyword evidence="2" id="KW-0695">RNA-directed DNA polymerase</keyword>
<dbReference type="OrthoDB" id="414730at2759"/>
<keyword evidence="2" id="KW-0548">Nucleotidyltransferase</keyword>
<accession>A0A9Q1BX41</accession>
<keyword evidence="3" id="KW-1185">Reference proteome</keyword>
<evidence type="ECO:0000313" key="2">
    <source>
        <dbReference type="EMBL" id="KAJ8034342.1"/>
    </source>
</evidence>
<dbReference type="PANTHER" id="PTHR47510:SF3">
    <property type="entry name" value="ENDO_EXONUCLEASE_PHOSPHATASE DOMAIN-CONTAINING PROTEIN"/>
    <property type="match status" value="1"/>
</dbReference>
<proteinExistence type="predicted"/>
<dbReference type="EMBL" id="JAIZAY010000010">
    <property type="protein sequence ID" value="KAJ8034342.1"/>
    <property type="molecule type" value="Genomic_DNA"/>
</dbReference>
<sequence>MGITETWFTDTSPLNLFNIDGYTFLPKNRESGRGGGVALYLKDDFDFKVRGDLSNVLVNNAESLFVEVHSLKHKNIIVGVIYRPPGQSISDFNNCLSVLLETVNDENKRCFLMGDFNIDLLKVSAGNDYEYFLNLMTLHSFNHCIDKPTRVSSSCSLLDNIFSNVFDVTVKKAGIILGDVSDHYPIFLFCDSPHTPPSPLATMKRRTSPENVSRLISELASVDWEIVMSDNSADSAYSSFLDIFRHCFDRCCPYYSVKNKLNRTKSPWLSKGILKSIQRKNKLFKKFKINPTPSNKNAYSLYRNVLTDIIRMAKKMYYYDIVESNKNNSTQLWKILNDILNKKGNVHFNNLFMCEDGLSNDCSHIANNFNNYFASVAHSLANNLPSVNVNALSFIPNNVQASFFMFPTCVEELSAIVIKMKNGKSCGFDEINCDLLKQIFHVIVTPLIYIINLSFASGIFPSELKIAKIIPLFKSGDAQTLSNYRPISILPSISKIVERLVL</sequence>
<dbReference type="Pfam" id="PF03372">
    <property type="entry name" value="Exo_endo_phos"/>
    <property type="match status" value="1"/>
</dbReference>
<name>A0A9Q1BX41_HOLLE</name>
<dbReference type="GO" id="GO:0003964">
    <property type="term" value="F:RNA-directed DNA polymerase activity"/>
    <property type="evidence" value="ECO:0007669"/>
    <property type="project" value="UniProtKB-KW"/>
</dbReference>
<protein>
    <submittedName>
        <fullName evidence="2">RNA-directed DNA polymerase from mobile element jockey</fullName>
    </submittedName>
</protein>
<dbReference type="PANTHER" id="PTHR47510">
    <property type="entry name" value="REVERSE TRANSCRIPTASE DOMAIN-CONTAINING PROTEIN"/>
    <property type="match status" value="1"/>
</dbReference>
<feature type="domain" description="Endonuclease/exonuclease/phosphatase" evidence="1">
    <location>
        <begin position="2"/>
        <end position="183"/>
    </location>
</feature>
<dbReference type="Gene3D" id="3.60.10.10">
    <property type="entry name" value="Endonuclease/exonuclease/phosphatase"/>
    <property type="match status" value="1"/>
</dbReference>
<dbReference type="SUPFAM" id="SSF56219">
    <property type="entry name" value="DNase I-like"/>
    <property type="match status" value="1"/>
</dbReference>
<evidence type="ECO:0000259" key="1">
    <source>
        <dbReference type="Pfam" id="PF03372"/>
    </source>
</evidence>
<comment type="caution">
    <text evidence="2">The sequence shown here is derived from an EMBL/GenBank/DDBJ whole genome shotgun (WGS) entry which is preliminary data.</text>
</comment>
<dbReference type="AlphaFoldDB" id="A0A9Q1BX41"/>
<reference evidence="2" key="1">
    <citation type="submission" date="2021-10" db="EMBL/GenBank/DDBJ databases">
        <title>Tropical sea cucumber genome reveals ecological adaptation and Cuvierian tubules defense mechanism.</title>
        <authorList>
            <person name="Chen T."/>
        </authorList>
    </citation>
    <scope>NUCLEOTIDE SEQUENCE</scope>
    <source>
        <strain evidence="2">Nanhai2018</strain>
        <tissue evidence="2">Muscle</tissue>
    </source>
</reference>
<dbReference type="Proteomes" id="UP001152320">
    <property type="component" value="Chromosome 10"/>
</dbReference>
<organism evidence="2 3">
    <name type="scientific">Holothuria leucospilota</name>
    <name type="common">Black long sea cucumber</name>
    <name type="synonym">Mertensiothuria leucospilota</name>
    <dbReference type="NCBI Taxonomy" id="206669"/>
    <lineage>
        <taxon>Eukaryota</taxon>
        <taxon>Metazoa</taxon>
        <taxon>Echinodermata</taxon>
        <taxon>Eleutherozoa</taxon>
        <taxon>Echinozoa</taxon>
        <taxon>Holothuroidea</taxon>
        <taxon>Aspidochirotacea</taxon>
        <taxon>Aspidochirotida</taxon>
        <taxon>Holothuriidae</taxon>
        <taxon>Holothuria</taxon>
    </lineage>
</organism>
<gene>
    <name evidence="2" type="ORF">HOLleu_21132</name>
</gene>